<gene>
    <name evidence="3" type="ORF">B0A50_00259</name>
</gene>
<keyword evidence="1" id="KW-0812">Transmembrane</keyword>
<dbReference type="Proteomes" id="UP000308549">
    <property type="component" value="Unassembled WGS sequence"/>
</dbReference>
<feature type="transmembrane region" description="Helical" evidence="1">
    <location>
        <begin position="162"/>
        <end position="183"/>
    </location>
</feature>
<evidence type="ECO:0000259" key="2">
    <source>
        <dbReference type="Pfam" id="PF20237"/>
    </source>
</evidence>
<proteinExistence type="predicted"/>
<evidence type="ECO:0000313" key="3">
    <source>
        <dbReference type="EMBL" id="TKA34279.1"/>
    </source>
</evidence>
<feature type="domain" description="DUF6594" evidence="2">
    <location>
        <begin position="23"/>
        <end position="229"/>
    </location>
</feature>
<dbReference type="PANTHER" id="PTHR34502:SF5">
    <property type="entry name" value="DUF6594 DOMAIN-CONTAINING PROTEIN"/>
    <property type="match status" value="1"/>
</dbReference>
<keyword evidence="1" id="KW-0472">Membrane</keyword>
<organism evidence="3 4">
    <name type="scientific">Salinomyces thailandicus</name>
    <dbReference type="NCBI Taxonomy" id="706561"/>
    <lineage>
        <taxon>Eukaryota</taxon>
        <taxon>Fungi</taxon>
        <taxon>Dikarya</taxon>
        <taxon>Ascomycota</taxon>
        <taxon>Pezizomycotina</taxon>
        <taxon>Dothideomycetes</taxon>
        <taxon>Dothideomycetidae</taxon>
        <taxon>Mycosphaerellales</taxon>
        <taxon>Teratosphaeriaceae</taxon>
        <taxon>Salinomyces</taxon>
    </lineage>
</organism>
<reference evidence="3 4" key="1">
    <citation type="submission" date="2017-03" db="EMBL/GenBank/DDBJ databases">
        <title>Genomes of endolithic fungi from Antarctica.</title>
        <authorList>
            <person name="Coleine C."/>
            <person name="Masonjones S."/>
            <person name="Stajich J.E."/>
        </authorList>
    </citation>
    <scope>NUCLEOTIDE SEQUENCE [LARGE SCALE GENOMIC DNA]</scope>
    <source>
        <strain evidence="3 4">CCFEE 6315</strain>
    </source>
</reference>
<evidence type="ECO:0000256" key="1">
    <source>
        <dbReference type="SAM" id="Phobius"/>
    </source>
</evidence>
<name>A0A4V5N635_9PEZI</name>
<dbReference type="AlphaFoldDB" id="A0A4V5N635"/>
<evidence type="ECO:0000313" key="4">
    <source>
        <dbReference type="Proteomes" id="UP000308549"/>
    </source>
</evidence>
<dbReference type="PANTHER" id="PTHR34502">
    <property type="entry name" value="DUF6594 DOMAIN-CONTAINING PROTEIN-RELATED"/>
    <property type="match status" value="1"/>
</dbReference>
<dbReference type="Pfam" id="PF20237">
    <property type="entry name" value="DUF6594"/>
    <property type="match status" value="1"/>
</dbReference>
<keyword evidence="4" id="KW-1185">Reference proteome</keyword>
<feature type="transmembrane region" description="Helical" evidence="1">
    <location>
        <begin position="217"/>
        <end position="236"/>
    </location>
</feature>
<sequence length="246" mass="28021">MSPMSSSKDTKALISISTTNSHTFDASEATKAWEFRQKHEQVGRALDKYSRLLLEQKQLHELPEPDGTFVDSIWNFITADKQSNPEWLEHPENTVYMVWGDTRKPIQQDLVTLNRAFRQQDPFTKFFCSTFLNWWHVLYSRFRNPDGELDEYMYQEKTMSKYMGVVVMIVASALPTCSIVALYFIHSPIWRLVFIILFGGVFATALAFFTDAKSVEIFTASVALASVQVVFVGTAFGNGNRTGNGN</sequence>
<accession>A0A4V5N635</accession>
<feature type="transmembrane region" description="Helical" evidence="1">
    <location>
        <begin position="189"/>
        <end position="210"/>
    </location>
</feature>
<comment type="caution">
    <text evidence="3">The sequence shown here is derived from an EMBL/GenBank/DDBJ whole genome shotgun (WGS) entry which is preliminary data.</text>
</comment>
<dbReference type="InterPro" id="IPR046529">
    <property type="entry name" value="DUF6594"/>
</dbReference>
<keyword evidence="1" id="KW-1133">Transmembrane helix</keyword>
<dbReference type="EMBL" id="NAJL01000001">
    <property type="protein sequence ID" value="TKA34279.1"/>
    <property type="molecule type" value="Genomic_DNA"/>
</dbReference>
<dbReference type="OrthoDB" id="5342093at2759"/>
<protein>
    <recommendedName>
        <fullName evidence="2">DUF6594 domain-containing protein</fullName>
    </recommendedName>
</protein>